<reference evidence="8 9" key="1">
    <citation type="journal article" date="2010" name="Nature">
        <title>Genome sequence of the palaeopolyploid soybean.</title>
        <authorList>
            <person name="Schmutz J."/>
            <person name="Cannon S.B."/>
            <person name="Schlueter J."/>
            <person name="Ma J."/>
            <person name="Mitros T."/>
            <person name="Nelson W."/>
            <person name="Hyten D.L."/>
            <person name="Song Q."/>
            <person name="Thelen J.J."/>
            <person name="Cheng J."/>
            <person name="Xu D."/>
            <person name="Hellsten U."/>
            <person name="May G.D."/>
            <person name="Yu Y."/>
            <person name="Sakurai T."/>
            <person name="Umezawa T."/>
            <person name="Bhattacharyya M.K."/>
            <person name="Sandhu D."/>
            <person name="Valliyodan B."/>
            <person name="Lindquist E."/>
            <person name="Peto M."/>
            <person name="Grant D."/>
            <person name="Shu S."/>
            <person name="Goodstein D."/>
            <person name="Barry K."/>
            <person name="Futrell-Griggs M."/>
            <person name="Abernathy B."/>
            <person name="Du J."/>
            <person name="Tian Z."/>
            <person name="Zhu L."/>
            <person name="Gill N."/>
            <person name="Joshi T."/>
            <person name="Libault M."/>
            <person name="Sethuraman A."/>
            <person name="Zhang X.-C."/>
            <person name="Shinozaki K."/>
            <person name="Nguyen H.T."/>
            <person name="Wing R.A."/>
            <person name="Cregan P."/>
            <person name="Specht J."/>
            <person name="Grimwood J."/>
            <person name="Rokhsar D."/>
            <person name="Stacey G."/>
            <person name="Shoemaker R.C."/>
            <person name="Jackson S.A."/>
        </authorList>
    </citation>
    <scope>NUCLEOTIDE SEQUENCE</scope>
    <source>
        <strain evidence="9">cv. Williams 82</strain>
        <tissue evidence="8">Callus</tissue>
    </source>
</reference>
<dbReference type="InterPro" id="IPR044246">
    <property type="entry name" value="ZFP3-like"/>
</dbReference>
<dbReference type="PANTHER" id="PTHR47287:SF15">
    <property type="entry name" value="ZINC FINGER PROTEIN 3-LIKE"/>
    <property type="match status" value="1"/>
</dbReference>
<evidence type="ECO:0000259" key="7">
    <source>
        <dbReference type="PROSITE" id="PS50157"/>
    </source>
</evidence>
<dbReference type="PANTHER" id="PTHR47287">
    <property type="entry name" value="C2H2 AND C2HC ZINC FINGERS SUPERFAMILY PROTEIN"/>
    <property type="match status" value="1"/>
</dbReference>
<comment type="subcellular location">
    <subcellularLocation>
        <location evidence="1">Nucleus</location>
    </subcellularLocation>
</comment>
<accession>A0A0R0IYU3</accession>
<evidence type="ECO:0000313" key="10">
    <source>
        <dbReference type="Proteomes" id="UP000008827"/>
    </source>
</evidence>
<name>A0A0R0IYU3_SOYBN</name>
<dbReference type="GO" id="GO:0008270">
    <property type="term" value="F:zinc ion binding"/>
    <property type="evidence" value="ECO:0007669"/>
    <property type="project" value="UniProtKB-KW"/>
</dbReference>
<dbReference type="GO" id="GO:0005634">
    <property type="term" value="C:nucleus"/>
    <property type="evidence" value="ECO:0007669"/>
    <property type="project" value="UniProtKB-SubCell"/>
</dbReference>
<feature type="domain" description="C2H2-type" evidence="7">
    <location>
        <begin position="26"/>
        <end position="53"/>
    </location>
</feature>
<dbReference type="InterPro" id="IPR036236">
    <property type="entry name" value="Znf_C2H2_sf"/>
</dbReference>
<dbReference type="InParanoid" id="A0A0R0IYU3"/>
<keyword evidence="5" id="KW-0539">Nucleus</keyword>
<organism evidence="8">
    <name type="scientific">Glycine max</name>
    <name type="common">Soybean</name>
    <name type="synonym">Glycine hispida</name>
    <dbReference type="NCBI Taxonomy" id="3847"/>
    <lineage>
        <taxon>Eukaryota</taxon>
        <taxon>Viridiplantae</taxon>
        <taxon>Streptophyta</taxon>
        <taxon>Embryophyta</taxon>
        <taxon>Tracheophyta</taxon>
        <taxon>Spermatophyta</taxon>
        <taxon>Magnoliopsida</taxon>
        <taxon>eudicotyledons</taxon>
        <taxon>Gunneridae</taxon>
        <taxon>Pentapetalae</taxon>
        <taxon>rosids</taxon>
        <taxon>fabids</taxon>
        <taxon>Fabales</taxon>
        <taxon>Fabaceae</taxon>
        <taxon>Papilionoideae</taxon>
        <taxon>50 kb inversion clade</taxon>
        <taxon>NPAAA clade</taxon>
        <taxon>indigoferoid/millettioid clade</taxon>
        <taxon>Phaseoleae</taxon>
        <taxon>Glycine</taxon>
        <taxon>Glycine subgen. Soja</taxon>
    </lineage>
</organism>
<dbReference type="AlphaFoldDB" id="A0A0R0IYU3"/>
<dbReference type="SUPFAM" id="SSF57667">
    <property type="entry name" value="beta-beta-alpha zinc fingers"/>
    <property type="match status" value="1"/>
</dbReference>
<dbReference type="EnsemblPlants" id="KRH44191">
    <property type="protein sequence ID" value="KRH44191"/>
    <property type="gene ID" value="GLYMA_08G195500"/>
</dbReference>
<evidence type="ECO:0000256" key="2">
    <source>
        <dbReference type="ARBA" id="ARBA00022723"/>
    </source>
</evidence>
<dbReference type="PROSITE" id="PS00028">
    <property type="entry name" value="ZINC_FINGER_C2H2_1"/>
    <property type="match status" value="1"/>
</dbReference>
<evidence type="ECO:0000256" key="4">
    <source>
        <dbReference type="ARBA" id="ARBA00022833"/>
    </source>
</evidence>
<keyword evidence="4" id="KW-0862">Zinc</keyword>
<evidence type="ECO:0000313" key="9">
    <source>
        <dbReference type="EnsemblPlants" id="KRH44191"/>
    </source>
</evidence>
<evidence type="ECO:0000256" key="5">
    <source>
        <dbReference type="ARBA" id="ARBA00023242"/>
    </source>
</evidence>
<dbReference type="InterPro" id="IPR013087">
    <property type="entry name" value="Znf_C2H2_type"/>
</dbReference>
<keyword evidence="2" id="KW-0479">Metal-binding</keyword>
<evidence type="ECO:0000313" key="8">
    <source>
        <dbReference type="EMBL" id="KRH44191.1"/>
    </source>
</evidence>
<dbReference type="GO" id="GO:0009788">
    <property type="term" value="P:negative regulation of abscisic acid-activated signaling pathway"/>
    <property type="evidence" value="ECO:0007669"/>
    <property type="project" value="InterPro"/>
</dbReference>
<gene>
    <name evidence="8" type="ORF">GLYMA_08G195500</name>
</gene>
<dbReference type="Proteomes" id="UP000008827">
    <property type="component" value="Chromosome 8"/>
</dbReference>
<evidence type="ECO:0000256" key="6">
    <source>
        <dbReference type="PROSITE-ProRule" id="PRU00042"/>
    </source>
</evidence>
<dbReference type="Gramene" id="KRH44191">
    <property type="protein sequence ID" value="KRH44191"/>
    <property type="gene ID" value="GLYMA_08G195500"/>
</dbReference>
<evidence type="ECO:0000256" key="3">
    <source>
        <dbReference type="ARBA" id="ARBA00022771"/>
    </source>
</evidence>
<reference evidence="9" key="2">
    <citation type="submission" date="2018-02" db="UniProtKB">
        <authorList>
            <consortium name="EnsemblPlants"/>
        </authorList>
    </citation>
    <scope>IDENTIFICATION</scope>
    <source>
        <strain evidence="9">Williams 82</strain>
    </source>
</reference>
<keyword evidence="10" id="KW-1185">Reference proteome</keyword>
<keyword evidence="3 6" id="KW-0863">Zinc-finger</keyword>
<protein>
    <recommendedName>
        <fullName evidence="7">C2H2-type domain-containing protein</fullName>
    </recommendedName>
</protein>
<evidence type="ECO:0000256" key="1">
    <source>
        <dbReference type="ARBA" id="ARBA00004123"/>
    </source>
</evidence>
<dbReference type="EMBL" id="CM000841">
    <property type="protein sequence ID" value="KRH44191.1"/>
    <property type="molecule type" value="Genomic_DNA"/>
</dbReference>
<dbReference type="PROSITE" id="PS50157">
    <property type="entry name" value="ZINC_FINGER_C2H2_2"/>
    <property type="match status" value="1"/>
</dbReference>
<sequence length="170" mass="18717">MKSNNDKVVAAAAASSNKSTTMKKEVLCRYCNKKFSCYQALGGHHNSHKAERAAEIHSKASACYKTYGYGFCGKTLGVSPLSMTRFKPSIIVGLIWQWDYMTDYHHVAWPRHQILNPPQPTILCDEGNFGQASSSSIIESPDENCGQENSSSISMPVNAAVKKLDLTLKL</sequence>
<proteinExistence type="predicted"/>
<reference evidence="8" key="3">
    <citation type="submission" date="2018-07" db="EMBL/GenBank/DDBJ databases">
        <title>WGS assembly of Glycine max.</title>
        <authorList>
            <person name="Schmutz J."/>
            <person name="Cannon S."/>
            <person name="Schlueter J."/>
            <person name="Ma J."/>
            <person name="Mitros T."/>
            <person name="Nelson W."/>
            <person name="Hyten D."/>
            <person name="Song Q."/>
            <person name="Thelen J."/>
            <person name="Cheng J."/>
            <person name="Xu D."/>
            <person name="Hellsten U."/>
            <person name="May G."/>
            <person name="Yu Y."/>
            <person name="Sakurai T."/>
            <person name="Umezawa T."/>
            <person name="Bhattacharyya M."/>
            <person name="Sandhu D."/>
            <person name="Valliyodan B."/>
            <person name="Lindquist E."/>
            <person name="Peto M."/>
            <person name="Grant D."/>
            <person name="Shu S."/>
            <person name="Goodstein D."/>
            <person name="Barry K."/>
            <person name="Futrell-Griggs M."/>
            <person name="Abernathy B."/>
            <person name="Du J."/>
            <person name="Tian Z."/>
            <person name="Zhu L."/>
            <person name="Gill N."/>
            <person name="Joshi T."/>
            <person name="Libault M."/>
            <person name="Sethuraman A."/>
            <person name="Zhang X."/>
            <person name="Shinozaki K."/>
            <person name="Nguyen H."/>
            <person name="Wing R."/>
            <person name="Cregan P."/>
            <person name="Specht J."/>
            <person name="Grimwood J."/>
            <person name="Rokhsar D."/>
            <person name="Stacey G."/>
            <person name="Shoemaker R."/>
            <person name="Jackson S."/>
        </authorList>
    </citation>
    <scope>NUCLEOTIDE SEQUENCE</scope>
    <source>
        <tissue evidence="8">Callus</tissue>
    </source>
</reference>